<dbReference type="OrthoDB" id="7679506at2"/>
<feature type="chain" id="PRO_5018089722" description="Excalibur calcium-binding domain-containing protein" evidence="1">
    <location>
        <begin position="21"/>
        <end position="84"/>
    </location>
</feature>
<keyword evidence="4" id="KW-1185">Reference proteome</keyword>
<dbReference type="EMBL" id="RCNT01000011">
    <property type="protein sequence ID" value="RMA40797.1"/>
    <property type="molecule type" value="Genomic_DNA"/>
</dbReference>
<keyword evidence="1" id="KW-0732">Signal</keyword>
<dbReference type="Pfam" id="PF05901">
    <property type="entry name" value="Excalibur"/>
    <property type="match status" value="1"/>
</dbReference>
<evidence type="ECO:0000313" key="4">
    <source>
        <dbReference type="Proteomes" id="UP000281343"/>
    </source>
</evidence>
<reference evidence="3 4" key="1">
    <citation type="submission" date="2018-10" db="EMBL/GenBank/DDBJ databases">
        <authorList>
            <person name="Jung H.S."/>
            <person name="Jeon C.O."/>
        </authorList>
    </citation>
    <scope>NUCLEOTIDE SEQUENCE [LARGE SCALE GENOMIC DNA]</scope>
    <source>
        <strain evidence="3 4">MA-7-27</strain>
    </source>
</reference>
<sequence>MKLIAIYAIGLSVLAVFALAAPGPARAQACHPSYQGACLPVNGPDVDCAGGGGNGPLYVSGPIRVVGPDPYRLDRDGDGVACER</sequence>
<feature type="domain" description="Excalibur calcium-binding" evidence="2">
    <location>
        <begin position="72"/>
        <end position="83"/>
    </location>
</feature>
<name>A0A3L9Y131_9RHOB</name>
<protein>
    <recommendedName>
        <fullName evidence="2">Excalibur calcium-binding domain-containing protein</fullName>
    </recommendedName>
</protein>
<evidence type="ECO:0000256" key="1">
    <source>
        <dbReference type="SAM" id="SignalP"/>
    </source>
</evidence>
<organism evidence="3 4">
    <name type="scientific">Rhodophyticola porphyridii</name>
    <dbReference type="NCBI Taxonomy" id="1852017"/>
    <lineage>
        <taxon>Bacteria</taxon>
        <taxon>Pseudomonadati</taxon>
        <taxon>Pseudomonadota</taxon>
        <taxon>Alphaproteobacteria</taxon>
        <taxon>Rhodobacterales</taxon>
        <taxon>Roseobacteraceae</taxon>
        <taxon>Rhodophyticola</taxon>
    </lineage>
</organism>
<evidence type="ECO:0000259" key="2">
    <source>
        <dbReference type="Pfam" id="PF05901"/>
    </source>
</evidence>
<accession>A0A3L9Y131</accession>
<dbReference type="Proteomes" id="UP000281343">
    <property type="component" value="Unassembled WGS sequence"/>
</dbReference>
<proteinExistence type="predicted"/>
<feature type="signal peptide" evidence="1">
    <location>
        <begin position="1"/>
        <end position="20"/>
    </location>
</feature>
<dbReference type="InterPro" id="IPR008613">
    <property type="entry name" value="Excalibur_Ca-bd_domain"/>
</dbReference>
<dbReference type="AlphaFoldDB" id="A0A3L9Y131"/>
<evidence type="ECO:0000313" key="3">
    <source>
        <dbReference type="EMBL" id="RMA40797.1"/>
    </source>
</evidence>
<comment type="caution">
    <text evidence="3">The sequence shown here is derived from an EMBL/GenBank/DDBJ whole genome shotgun (WGS) entry which is preliminary data.</text>
</comment>
<dbReference type="RefSeq" id="WP_121899484.1">
    <property type="nucleotide sequence ID" value="NZ_RCNT01000011.1"/>
</dbReference>
<gene>
    <name evidence="3" type="ORF">D9R08_17835</name>
</gene>